<comment type="caution">
    <text evidence="2">The sequence shown here is derived from an EMBL/GenBank/DDBJ whole genome shotgun (WGS) entry which is preliminary data.</text>
</comment>
<sequence>MIIRIEKMEINGIKNINHGEFEFEEYKQILKGNLDTDKCSMLGIYGQNGSGKTSILESVKILKNILLGQNIMDYIKKYITEDTATLNTTFFLSDGENHYLVDYLVEMTAEKNNNQDTEQKYNILNIVNEDSKNNNCIYKISKEEMKIKEFISDKEGWGRKDLIFRYNNGKLFKKVADLIDKKDLIELEYNKRAINPDKSLLFNDEFLRVLRENNIEELAVLYNIAVTLRQFSFEKLLIIESSVIGSAGLDIGMLPLNIYISNENFKSSGVFNINMSGKSIVPEELFNVIDISIRRISLVLQAIVPSIKLEMTNIKEELSQNGANMRSFDIVSVRDGKMIPLVYESEGIKRIISIMSAIVAVYNDPSIALFVDEFDSGIFEYLLGELVKIIYESGKGQFVFTSHNLRVLEMLPYKAILLTTVNPDNRFIQFKNIKTTNNLREQYFANILLNGQSEVLYESTNNNRIKVALRKAGKLND</sequence>
<reference evidence="2 3" key="1">
    <citation type="submission" date="2008-09" db="EMBL/GenBank/DDBJ databases">
        <authorList>
            <person name="Fulton L."/>
            <person name="Clifton S."/>
            <person name="Fulton B."/>
            <person name="Xu J."/>
            <person name="Minx P."/>
            <person name="Pepin K.H."/>
            <person name="Johnson M."/>
            <person name="Thiruvilangam P."/>
            <person name="Bhonagiri V."/>
            <person name="Nash W.E."/>
            <person name="Mardis E.R."/>
            <person name="Wilson R.K."/>
        </authorList>
    </citation>
    <scope>NUCLEOTIDE SEQUENCE [LARGE SCALE GENOMIC DNA]</scope>
    <source>
        <strain evidence="2 3">DSM 13275</strain>
    </source>
</reference>
<evidence type="ECO:0000259" key="1">
    <source>
        <dbReference type="Pfam" id="PF13304"/>
    </source>
</evidence>
<dbReference type="AlphaFoldDB" id="B6FYI2"/>
<protein>
    <recommendedName>
        <fullName evidence="1">ATPase AAA-type core domain-containing protein</fullName>
    </recommendedName>
</protein>
<dbReference type="STRING" id="500633.CLOHIR_00934"/>
<accession>B6FYI2</accession>
<dbReference type="InterPro" id="IPR003959">
    <property type="entry name" value="ATPase_AAA_core"/>
</dbReference>
<dbReference type="Proteomes" id="UP000003178">
    <property type="component" value="Unassembled WGS sequence"/>
</dbReference>
<dbReference type="EMBL" id="ABWP01000039">
    <property type="protein sequence ID" value="EEA85420.1"/>
    <property type="molecule type" value="Genomic_DNA"/>
</dbReference>
<dbReference type="InterPro" id="IPR027417">
    <property type="entry name" value="P-loop_NTPase"/>
</dbReference>
<reference evidence="2 3" key="2">
    <citation type="submission" date="2008-10" db="EMBL/GenBank/DDBJ databases">
        <title>Draft genome sequence of Clostridium hiranonis (DSM 13275).</title>
        <authorList>
            <person name="Sudarsanam P."/>
            <person name="Ley R."/>
            <person name="Guruge J."/>
            <person name="Turnbaugh P.J."/>
            <person name="Mahowald M."/>
            <person name="Liep D."/>
            <person name="Gordon J."/>
        </authorList>
    </citation>
    <scope>NUCLEOTIDE SEQUENCE [LARGE SCALE GENOMIC DNA]</scope>
    <source>
        <strain evidence="2 3">DSM 13275</strain>
    </source>
</reference>
<dbReference type="eggNOG" id="COG1106">
    <property type="taxonomic scope" value="Bacteria"/>
</dbReference>
<organism evidence="2 3">
    <name type="scientific">Peptacetobacter hiranonis (strain DSM 13275 / JCM 10541 / KCTC 15199 / TO-931)</name>
    <name type="common">Clostridium hiranonis</name>
    <dbReference type="NCBI Taxonomy" id="500633"/>
    <lineage>
        <taxon>Bacteria</taxon>
        <taxon>Bacillati</taxon>
        <taxon>Bacillota</taxon>
        <taxon>Clostridia</taxon>
        <taxon>Peptostreptococcales</taxon>
        <taxon>Peptostreptococcaceae</taxon>
        <taxon>Peptacetobacter</taxon>
    </lineage>
</organism>
<dbReference type="Gene3D" id="3.40.50.300">
    <property type="entry name" value="P-loop containing nucleotide triphosphate hydrolases"/>
    <property type="match status" value="2"/>
</dbReference>
<feature type="domain" description="ATPase AAA-type core" evidence="1">
    <location>
        <begin position="43"/>
        <end position="408"/>
    </location>
</feature>
<dbReference type="SUPFAM" id="SSF52540">
    <property type="entry name" value="P-loop containing nucleoside triphosphate hydrolases"/>
    <property type="match status" value="1"/>
</dbReference>
<dbReference type="Pfam" id="PF13304">
    <property type="entry name" value="AAA_21"/>
    <property type="match status" value="1"/>
</dbReference>
<dbReference type="PANTHER" id="PTHR40396:SF1">
    <property type="entry name" value="ATPASE AAA-TYPE CORE DOMAIN-CONTAINING PROTEIN"/>
    <property type="match status" value="1"/>
</dbReference>
<proteinExistence type="predicted"/>
<dbReference type="GO" id="GO:0016887">
    <property type="term" value="F:ATP hydrolysis activity"/>
    <property type="evidence" value="ECO:0007669"/>
    <property type="project" value="InterPro"/>
</dbReference>
<dbReference type="HOGENOM" id="CLU_608016_0_0_9"/>
<gene>
    <name evidence="2" type="ORF">CLOHIR_00934</name>
</gene>
<dbReference type="GO" id="GO:0005524">
    <property type="term" value="F:ATP binding"/>
    <property type="evidence" value="ECO:0007669"/>
    <property type="project" value="InterPro"/>
</dbReference>
<dbReference type="PANTHER" id="PTHR40396">
    <property type="entry name" value="ATPASE-LIKE PROTEIN"/>
    <property type="match status" value="1"/>
</dbReference>
<dbReference type="RefSeq" id="WP_006439851.1">
    <property type="nucleotide sequence ID" value="NZ_DS995356.1"/>
</dbReference>
<name>B6FYI2_PEPHT</name>
<evidence type="ECO:0000313" key="2">
    <source>
        <dbReference type="EMBL" id="EEA85420.1"/>
    </source>
</evidence>
<evidence type="ECO:0000313" key="3">
    <source>
        <dbReference type="Proteomes" id="UP000003178"/>
    </source>
</evidence>
<keyword evidence="3" id="KW-1185">Reference proteome</keyword>